<dbReference type="RefSeq" id="WP_075906764.1">
    <property type="nucleotide sequence ID" value="NZ_MKZS01000002.1"/>
</dbReference>
<comment type="caution">
    <text evidence="2">The sequence shown here is derived from an EMBL/GenBank/DDBJ whole genome shotgun (WGS) entry which is preliminary data.</text>
</comment>
<dbReference type="PROSITE" id="PS51273">
    <property type="entry name" value="GATASE_TYPE_1"/>
    <property type="match status" value="1"/>
</dbReference>
<proteinExistence type="predicted"/>
<dbReference type="InterPro" id="IPR044992">
    <property type="entry name" value="ChyE-like"/>
</dbReference>
<dbReference type="Proteomes" id="UP000186657">
    <property type="component" value="Unassembled WGS sequence"/>
</dbReference>
<evidence type="ECO:0000313" key="2">
    <source>
        <dbReference type="EMBL" id="OLT56107.1"/>
    </source>
</evidence>
<dbReference type="NCBIfam" id="NF005458">
    <property type="entry name" value="PRK07053.1"/>
    <property type="match status" value="1"/>
</dbReference>
<dbReference type="Gene3D" id="3.40.50.880">
    <property type="match status" value="1"/>
</dbReference>
<dbReference type="PANTHER" id="PTHR42695:SF5">
    <property type="entry name" value="GLUTAMINE AMIDOTRANSFERASE YLR126C-RELATED"/>
    <property type="match status" value="1"/>
</dbReference>
<dbReference type="Pfam" id="PF00117">
    <property type="entry name" value="GATase"/>
    <property type="match status" value="1"/>
</dbReference>
<sequence length="296" mass="32852">MTKNAIAITHVCFEDLGSLHQVLEQQGYHVTYIKAASVYLDRIDFLYPDLVIILGGPIGAYDESDYPFLKDELHIIEQRLAANLPTIGICLGAQLMARALGARVYPGGVKEIGWAPIELSYAGQKSPLNYLAKEHTAVLHWHGDTFDLPDGATRLASSSKYKNQAFSWGECALGLQFHPEVTATGLEHWFVGHACEISSTPDVTVAELRKDTAMFAQKLEFQATLFWQTWLKQVEAIQNQLMEVDLMEIEVKVKMPRSIKKALLEETTGNNLFPHLSDQLLQKGLRGVALNSAGGE</sequence>
<protein>
    <submittedName>
        <fullName evidence="2">Glutamine amidotransferase</fullName>
    </submittedName>
</protein>
<dbReference type="AlphaFoldDB" id="A0A1U7MVD9"/>
<reference evidence="2 3" key="1">
    <citation type="submission" date="2016-10" db="EMBL/GenBank/DDBJ databases">
        <title>Comparative genomics uncovers the prolific and rare metabolic potential of the cyanobacterial genus Moorea.</title>
        <authorList>
            <person name="Leao T."/>
            <person name="Castelao G."/>
            <person name="Korobeynikov A."/>
            <person name="Monroe E.A."/>
            <person name="Podell S."/>
            <person name="Glukhov E."/>
            <person name="Allen E."/>
            <person name="Gerwick W.H."/>
            <person name="Gerwick L."/>
        </authorList>
    </citation>
    <scope>NUCLEOTIDE SEQUENCE [LARGE SCALE GENOMIC DNA]</scope>
    <source>
        <strain evidence="2 3">PNG5-198</strain>
    </source>
</reference>
<evidence type="ECO:0000313" key="3">
    <source>
        <dbReference type="Proteomes" id="UP000186657"/>
    </source>
</evidence>
<feature type="domain" description="Glutamine amidotransferase" evidence="1">
    <location>
        <begin position="18"/>
        <end position="184"/>
    </location>
</feature>
<keyword evidence="2" id="KW-0808">Transferase</keyword>
<keyword evidence="3" id="KW-1185">Reference proteome</keyword>
<evidence type="ECO:0000259" key="1">
    <source>
        <dbReference type="Pfam" id="PF00117"/>
    </source>
</evidence>
<dbReference type="GO" id="GO:0005829">
    <property type="term" value="C:cytosol"/>
    <property type="evidence" value="ECO:0007669"/>
    <property type="project" value="TreeGrafter"/>
</dbReference>
<dbReference type="GO" id="GO:0016740">
    <property type="term" value="F:transferase activity"/>
    <property type="evidence" value="ECO:0007669"/>
    <property type="project" value="UniProtKB-KW"/>
</dbReference>
<dbReference type="CDD" id="cd01741">
    <property type="entry name" value="GATase1_1"/>
    <property type="match status" value="1"/>
</dbReference>
<keyword evidence="2" id="KW-0315">Glutamine amidotransferase</keyword>
<dbReference type="PANTHER" id="PTHR42695">
    <property type="entry name" value="GLUTAMINE AMIDOTRANSFERASE YLR126C-RELATED"/>
    <property type="match status" value="1"/>
</dbReference>
<name>A0A1U7MVD9_9CYAN</name>
<organism evidence="2 3">
    <name type="scientific">Moorena bouillonii PNG</name>
    <dbReference type="NCBI Taxonomy" id="568701"/>
    <lineage>
        <taxon>Bacteria</taxon>
        <taxon>Bacillati</taxon>
        <taxon>Cyanobacteriota</taxon>
        <taxon>Cyanophyceae</taxon>
        <taxon>Coleofasciculales</taxon>
        <taxon>Coleofasciculaceae</taxon>
        <taxon>Moorena</taxon>
    </lineage>
</organism>
<dbReference type="FunFam" id="3.40.50.880:FF:000033">
    <property type="entry name" value="Glutamine amidotransferase class-I"/>
    <property type="match status" value="1"/>
</dbReference>
<dbReference type="InterPro" id="IPR029062">
    <property type="entry name" value="Class_I_gatase-like"/>
</dbReference>
<dbReference type="SUPFAM" id="SSF52317">
    <property type="entry name" value="Class I glutamine amidotransferase-like"/>
    <property type="match status" value="1"/>
</dbReference>
<dbReference type="EMBL" id="MKZS01000002">
    <property type="protein sequence ID" value="OLT56107.1"/>
    <property type="molecule type" value="Genomic_DNA"/>
</dbReference>
<dbReference type="InterPro" id="IPR017926">
    <property type="entry name" value="GATASE"/>
</dbReference>
<accession>A0A1U7MVD9</accession>
<gene>
    <name evidence="2" type="ORF">BJP37_32290</name>
</gene>